<dbReference type="InterPro" id="IPR003180">
    <property type="entry name" value="MPG"/>
</dbReference>
<organism evidence="7 8">
    <name type="scientific">Parabacteroides chartae</name>
    <dbReference type="NCBI Taxonomy" id="1037355"/>
    <lineage>
        <taxon>Bacteria</taxon>
        <taxon>Pseudomonadati</taxon>
        <taxon>Bacteroidota</taxon>
        <taxon>Bacteroidia</taxon>
        <taxon>Bacteroidales</taxon>
        <taxon>Tannerellaceae</taxon>
        <taxon>Parabacteroides</taxon>
    </lineage>
</organism>
<accession>A0A1T5CYA0</accession>
<keyword evidence="6" id="KW-1133">Transmembrane helix</keyword>
<reference evidence="8" key="1">
    <citation type="submission" date="2017-02" db="EMBL/GenBank/DDBJ databases">
        <authorList>
            <person name="Varghese N."/>
            <person name="Submissions S."/>
        </authorList>
    </citation>
    <scope>NUCLEOTIDE SEQUENCE [LARGE SCALE GENOMIC DNA]</scope>
    <source>
        <strain evidence="8">DSM 24967</strain>
    </source>
</reference>
<dbReference type="AlphaFoldDB" id="A0A1T5CYA0"/>
<keyword evidence="3 5" id="KW-0378">Hydrolase</keyword>
<dbReference type="HAMAP" id="MF_00527">
    <property type="entry name" value="3MGH"/>
    <property type="match status" value="1"/>
</dbReference>
<keyword evidence="2 5" id="KW-0227">DNA damage</keyword>
<keyword evidence="6" id="KW-0812">Transmembrane</keyword>
<evidence type="ECO:0000256" key="5">
    <source>
        <dbReference type="HAMAP-Rule" id="MF_00527"/>
    </source>
</evidence>
<evidence type="ECO:0000256" key="2">
    <source>
        <dbReference type="ARBA" id="ARBA00022763"/>
    </source>
</evidence>
<dbReference type="GO" id="GO:0003677">
    <property type="term" value="F:DNA binding"/>
    <property type="evidence" value="ECO:0007669"/>
    <property type="project" value="InterPro"/>
</dbReference>
<comment type="similarity">
    <text evidence="1 5">Belongs to the DNA glycosylase MPG family.</text>
</comment>
<evidence type="ECO:0000256" key="3">
    <source>
        <dbReference type="ARBA" id="ARBA00022801"/>
    </source>
</evidence>
<keyword evidence="4 5" id="KW-0234">DNA repair</keyword>
<feature type="transmembrane region" description="Helical" evidence="6">
    <location>
        <begin position="64"/>
        <end position="84"/>
    </location>
</feature>
<dbReference type="EC" id="3.2.2.-" evidence="5"/>
<evidence type="ECO:0000313" key="7">
    <source>
        <dbReference type="EMBL" id="SKB64190.1"/>
    </source>
</evidence>
<dbReference type="GO" id="GO:0006284">
    <property type="term" value="P:base-excision repair"/>
    <property type="evidence" value="ECO:0007669"/>
    <property type="project" value="InterPro"/>
</dbReference>
<evidence type="ECO:0000256" key="1">
    <source>
        <dbReference type="ARBA" id="ARBA00009232"/>
    </source>
</evidence>
<dbReference type="EMBL" id="FUYQ01000015">
    <property type="protein sequence ID" value="SKB64190.1"/>
    <property type="molecule type" value="Genomic_DNA"/>
</dbReference>
<dbReference type="NCBIfam" id="TIGR00567">
    <property type="entry name" value="3mg"/>
    <property type="match status" value="1"/>
</dbReference>
<evidence type="ECO:0000313" key="8">
    <source>
        <dbReference type="Proteomes" id="UP000190852"/>
    </source>
</evidence>
<dbReference type="RefSeq" id="WP_079683634.1">
    <property type="nucleotide sequence ID" value="NZ_FUYQ01000015.1"/>
</dbReference>
<dbReference type="SUPFAM" id="SSF50486">
    <property type="entry name" value="FMT C-terminal domain-like"/>
    <property type="match status" value="1"/>
</dbReference>
<dbReference type="PANTHER" id="PTHR10429:SF0">
    <property type="entry name" value="DNA-3-METHYLADENINE GLYCOSYLASE"/>
    <property type="match status" value="1"/>
</dbReference>
<proteinExistence type="inferred from homology"/>
<dbReference type="Gene3D" id="3.10.300.10">
    <property type="entry name" value="Methylpurine-DNA glycosylase (MPG)"/>
    <property type="match status" value="2"/>
</dbReference>
<dbReference type="PANTHER" id="PTHR10429">
    <property type="entry name" value="DNA-3-METHYLADENINE GLYCOSYLASE"/>
    <property type="match status" value="1"/>
</dbReference>
<dbReference type="Pfam" id="PF02245">
    <property type="entry name" value="Pur_DNA_glyco"/>
    <property type="match status" value="2"/>
</dbReference>
<protein>
    <recommendedName>
        <fullName evidence="5">Putative 3-methyladenine DNA glycosylase</fullName>
        <ecNumber evidence="5">3.2.2.-</ecNumber>
    </recommendedName>
</protein>
<sequence>MKLTQSFFETDVLELAPALLGKIICRKMPDGEVLRCRITETEAYNGVSDLACHASKGRTLRTEVMYGGGGNIYVYLIYGMYWMLNIVSGGKDSPQAVLIRGVEQTSGPGRVGRLLALDKSFYGESLITSDRIWLEDDGSEVSYETTPRIGINYAGEPWVSMPWRFIIINNAKN</sequence>
<evidence type="ECO:0000256" key="4">
    <source>
        <dbReference type="ARBA" id="ARBA00023204"/>
    </source>
</evidence>
<keyword evidence="8" id="KW-1185">Reference proteome</keyword>
<dbReference type="InterPro" id="IPR036995">
    <property type="entry name" value="MPG_sf"/>
</dbReference>
<evidence type="ECO:0000256" key="6">
    <source>
        <dbReference type="SAM" id="Phobius"/>
    </source>
</evidence>
<dbReference type="GO" id="GO:0003905">
    <property type="term" value="F:alkylbase DNA N-glycosylase activity"/>
    <property type="evidence" value="ECO:0007669"/>
    <property type="project" value="InterPro"/>
</dbReference>
<gene>
    <name evidence="7" type="ORF">SAMN05660349_02143</name>
</gene>
<dbReference type="Proteomes" id="UP000190852">
    <property type="component" value="Unassembled WGS sequence"/>
</dbReference>
<name>A0A1T5CYA0_9BACT</name>
<dbReference type="InterPro" id="IPR011034">
    <property type="entry name" value="Formyl_transferase-like_C_sf"/>
</dbReference>
<keyword evidence="6" id="KW-0472">Membrane</keyword>
<dbReference type="CDD" id="cd00540">
    <property type="entry name" value="AAG"/>
    <property type="match status" value="1"/>
</dbReference>